<dbReference type="RefSeq" id="WP_289998597.1">
    <property type="nucleotide sequence ID" value="NZ_JAUEPH010000001.1"/>
</dbReference>
<dbReference type="InterPro" id="IPR022269">
    <property type="entry name" value="SO_2930-like_C"/>
</dbReference>
<dbReference type="Proteomes" id="UP001171916">
    <property type="component" value="Unassembled WGS sequence"/>
</dbReference>
<keyword evidence="2" id="KW-1185">Reference proteome</keyword>
<dbReference type="NCBIfam" id="TIGR03806">
    <property type="entry name" value="chp_HNE_0200"/>
    <property type="match status" value="1"/>
</dbReference>
<evidence type="ECO:0000313" key="2">
    <source>
        <dbReference type="Proteomes" id="UP001171916"/>
    </source>
</evidence>
<protein>
    <submittedName>
        <fullName evidence="1">SO2930 family diheme c-type cytochrome</fullName>
    </submittedName>
</protein>
<comment type="caution">
    <text evidence="1">The sequence shown here is derived from an EMBL/GenBank/DDBJ whole genome shotgun (WGS) entry which is preliminary data.</text>
</comment>
<accession>A0ABT7Y949</accession>
<dbReference type="PROSITE" id="PS51257">
    <property type="entry name" value="PROKAR_LIPOPROTEIN"/>
    <property type="match status" value="1"/>
</dbReference>
<gene>
    <name evidence="1" type="ORF">QVH07_02745</name>
</gene>
<organism evidence="1 2">
    <name type="scientific">Algoriphagus sediminis</name>
    <dbReference type="NCBI Taxonomy" id="3057113"/>
    <lineage>
        <taxon>Bacteria</taxon>
        <taxon>Pseudomonadati</taxon>
        <taxon>Bacteroidota</taxon>
        <taxon>Cytophagia</taxon>
        <taxon>Cytophagales</taxon>
        <taxon>Cyclobacteriaceae</taxon>
        <taxon>Algoriphagus</taxon>
    </lineage>
</organism>
<evidence type="ECO:0000313" key="1">
    <source>
        <dbReference type="EMBL" id="MDN3203045.1"/>
    </source>
</evidence>
<sequence length="368" mass="41514">MKKLERKKTLIIALFGIGIISFGCNPEEEKAEVKKQVILEAEEADGSYPYKRLSTYGFFEGEITDLNATENVVLYEPASSLFTDYAWKSRFVYFPEGEVAQINEEEEIDFPEGTIIIKNFYYPEDFRNPKKGKRIIETRLMINGTKGWEAWPYIWNDEQTDAILKVVGGSTQVAFTNSDGQEQLIDYIIPNKNQCKSCHNKSEVMTPIGVKVKHLNNELNYGFETKNQLAFWSEQGYLNGFKGLEAHPAMINYETESLPLDQRAMAYLDINCSHCHSAEGPASTSGLFLTYDQKDPMKLGINKTPVAAGNGAGSYIFDIYPGKGDESIMTHRMNSTEVGVAMPEIGRTTIHTEGVQLIRDWINSLESE</sequence>
<dbReference type="EMBL" id="JAUEPH010000001">
    <property type="protein sequence ID" value="MDN3203045.1"/>
    <property type="molecule type" value="Genomic_DNA"/>
</dbReference>
<name>A0ABT7Y949_9BACT</name>
<proteinExistence type="predicted"/>
<reference evidence="1" key="1">
    <citation type="submission" date="2023-06" db="EMBL/GenBank/DDBJ databases">
        <title>Robiginitalea aurantiacus sp. nov. and Algoriphagus sediminis sp. nov., isolated from coastal sediment.</title>
        <authorList>
            <person name="Zhou Z.Y."/>
            <person name="An J."/>
            <person name="Jia Y.W."/>
            <person name="Du Z.J."/>
        </authorList>
    </citation>
    <scope>NUCLEOTIDE SEQUENCE</scope>
    <source>
        <strain evidence="1">C2-7</strain>
    </source>
</reference>